<comment type="caution">
    <text evidence="1">The sequence shown here is derived from an EMBL/GenBank/DDBJ whole genome shotgun (WGS) entry which is preliminary data.</text>
</comment>
<sequence>MRILITMHFHWWSRLCRQLPRRRKNNMSMDSLRELDINELPFWPRPFRMAVLVIIAIAVLGLSYHFILADEWASYKREVAKEAQLKEDYRIKYQTAVNLPLYREQLEQLNSDLETLLAMLPNDDETPKLLDDISLIGTKSGLRFDRIEWLMPQPREFYTALPMRIELKGAYHQIGDFVGQMSSLDRIISVKDFKMQLQDDEGTLSLSVNAETYRQQTLRTQP</sequence>
<evidence type="ECO:0000313" key="2">
    <source>
        <dbReference type="Proteomes" id="UP000293092"/>
    </source>
</evidence>
<gene>
    <name evidence="1" type="ORF">CWI82_09790</name>
</gene>
<protein>
    <submittedName>
        <fullName evidence="1">Pilus assembly protein PilP</fullName>
    </submittedName>
</protein>
<name>A0ACD2HGA4_9GAMM</name>
<reference evidence="1" key="1">
    <citation type="submission" date="2017-11" db="EMBL/GenBank/DDBJ databases">
        <title>Comparative genomic and phylogenomic analyses of the family Idiomarinaceae.</title>
        <authorList>
            <person name="Liu Y."/>
            <person name="Shao Z."/>
        </authorList>
    </citation>
    <scope>NUCLEOTIDE SEQUENCE</scope>
    <source>
        <strain evidence="1">PIN1</strain>
    </source>
</reference>
<organism evidence="1 2">
    <name type="scientific">Pseudidiomarina tainanensis</name>
    <dbReference type="NCBI Taxonomy" id="502365"/>
    <lineage>
        <taxon>Bacteria</taxon>
        <taxon>Pseudomonadati</taxon>
        <taxon>Pseudomonadota</taxon>
        <taxon>Gammaproteobacteria</taxon>
        <taxon>Alteromonadales</taxon>
        <taxon>Idiomarinaceae</taxon>
        <taxon>Pseudidiomarina</taxon>
    </lineage>
</organism>
<proteinExistence type="predicted"/>
<keyword evidence="2" id="KW-1185">Reference proteome</keyword>
<accession>A0ACD2HGA4</accession>
<dbReference type="Proteomes" id="UP000293092">
    <property type="component" value="Unassembled WGS sequence"/>
</dbReference>
<evidence type="ECO:0000313" key="1">
    <source>
        <dbReference type="EMBL" id="RZQ55658.1"/>
    </source>
</evidence>
<dbReference type="EMBL" id="PIQJ01000002">
    <property type="protein sequence ID" value="RZQ55658.1"/>
    <property type="molecule type" value="Genomic_DNA"/>
</dbReference>